<evidence type="ECO:0000313" key="1">
    <source>
        <dbReference type="EMBL" id="MBW4666476.1"/>
    </source>
</evidence>
<comment type="caution">
    <text evidence="1">The sequence shown here is derived from an EMBL/GenBank/DDBJ whole genome shotgun (WGS) entry which is preliminary data.</text>
</comment>
<evidence type="ECO:0000313" key="2">
    <source>
        <dbReference type="Proteomes" id="UP000729701"/>
    </source>
</evidence>
<dbReference type="Proteomes" id="UP000729701">
    <property type="component" value="Unassembled WGS sequence"/>
</dbReference>
<gene>
    <name evidence="1" type="ORF">KME60_03270</name>
</gene>
<organism evidence="1 2">
    <name type="scientific">Cyanomargarita calcarea GSE-NOS-MK-12-04C</name>
    <dbReference type="NCBI Taxonomy" id="2839659"/>
    <lineage>
        <taxon>Bacteria</taxon>
        <taxon>Bacillati</taxon>
        <taxon>Cyanobacteriota</taxon>
        <taxon>Cyanophyceae</taxon>
        <taxon>Nostocales</taxon>
        <taxon>Cyanomargaritaceae</taxon>
        <taxon>Cyanomargarita</taxon>
    </lineage>
</organism>
<name>A0A951URN9_9CYAN</name>
<sequence>MLLKSSQIAALFDGFIRINNFNANANSSNITTAITTPLATAGRGGVSVPLQAATNTTIGVVTTGTTVALFLASSEKPALDNAGNKVYGRLTESSGVYTLNYFSNVAGVETAYTFASTTIDFVIPYRFDFARLPSDFAIAFPINDINIAAGGGVVARQFSEKLTVTATNTLSNLTFTPNFDYNISVEINGKVENSFGGGSASFSRNVKTLIWNQANAGYQILTTDDVVARYTTLE</sequence>
<proteinExistence type="predicted"/>
<dbReference type="EMBL" id="JAHHGZ010000003">
    <property type="protein sequence ID" value="MBW4666476.1"/>
    <property type="molecule type" value="Genomic_DNA"/>
</dbReference>
<reference evidence="1" key="2">
    <citation type="journal article" date="2022" name="Microbiol. Resour. Announc.">
        <title>Metagenome Sequencing to Explore Phylogenomics of Terrestrial Cyanobacteria.</title>
        <authorList>
            <person name="Ward R.D."/>
            <person name="Stajich J.E."/>
            <person name="Johansen J.R."/>
            <person name="Huntemann M."/>
            <person name="Clum A."/>
            <person name="Foster B."/>
            <person name="Foster B."/>
            <person name="Roux S."/>
            <person name="Palaniappan K."/>
            <person name="Varghese N."/>
            <person name="Mukherjee S."/>
            <person name="Reddy T.B.K."/>
            <person name="Daum C."/>
            <person name="Copeland A."/>
            <person name="Chen I.A."/>
            <person name="Ivanova N.N."/>
            <person name="Kyrpides N.C."/>
            <person name="Shapiro N."/>
            <person name="Eloe-Fadrosh E.A."/>
            <person name="Pietrasiak N."/>
        </authorList>
    </citation>
    <scope>NUCLEOTIDE SEQUENCE</scope>
    <source>
        <strain evidence="1">GSE-NOS-MK-12-04C</strain>
    </source>
</reference>
<reference evidence="1" key="1">
    <citation type="submission" date="2021-05" db="EMBL/GenBank/DDBJ databases">
        <authorList>
            <person name="Pietrasiak N."/>
            <person name="Ward R."/>
            <person name="Stajich J.E."/>
            <person name="Kurbessoian T."/>
        </authorList>
    </citation>
    <scope>NUCLEOTIDE SEQUENCE</scope>
    <source>
        <strain evidence="1">GSE-NOS-MK-12-04C</strain>
    </source>
</reference>
<dbReference type="AlphaFoldDB" id="A0A951URN9"/>
<accession>A0A951URN9</accession>
<protein>
    <submittedName>
        <fullName evidence="1">Uncharacterized protein</fullName>
    </submittedName>
</protein>